<name>A0A7R7FS09_9BACT</name>
<protein>
    <submittedName>
        <fullName evidence="2">Uncharacterized protein</fullName>
    </submittedName>
</protein>
<dbReference type="AlphaFoldDB" id="A0A7R7FS09"/>
<sequence>MILARRPLPPARQRFSAAHSSYRHPLPCNPPFSSRPIFLAPGNHPDKAGSNRSSQRTPSIANRLSLGIIICVKINDY</sequence>
<dbReference type="Proteomes" id="UP000515472">
    <property type="component" value="Chromosome"/>
</dbReference>
<dbReference type="EMBL" id="AP023213">
    <property type="protein sequence ID" value="BCO11177.1"/>
    <property type="molecule type" value="Genomic_DNA"/>
</dbReference>
<evidence type="ECO:0000256" key="1">
    <source>
        <dbReference type="SAM" id="MobiDB-lite"/>
    </source>
</evidence>
<accession>A0A7R7FS09</accession>
<keyword evidence="3" id="KW-1185">Reference proteome</keyword>
<feature type="region of interest" description="Disordered" evidence="1">
    <location>
        <begin position="1"/>
        <end position="20"/>
    </location>
</feature>
<evidence type="ECO:0000313" key="2">
    <source>
        <dbReference type="EMBL" id="BCO11177.1"/>
    </source>
</evidence>
<evidence type="ECO:0000313" key="3">
    <source>
        <dbReference type="Proteomes" id="UP000515472"/>
    </source>
</evidence>
<gene>
    <name evidence="2" type="ORF">GEOBRER4_n0477</name>
</gene>
<proteinExistence type="predicted"/>
<feature type="region of interest" description="Disordered" evidence="1">
    <location>
        <begin position="37"/>
        <end position="58"/>
    </location>
</feature>
<organism evidence="2 3">
    <name type="scientific">Citrifermentans bremense</name>
    <dbReference type="NCBI Taxonomy" id="60035"/>
    <lineage>
        <taxon>Bacteria</taxon>
        <taxon>Pseudomonadati</taxon>
        <taxon>Thermodesulfobacteriota</taxon>
        <taxon>Desulfuromonadia</taxon>
        <taxon>Geobacterales</taxon>
        <taxon>Geobacteraceae</taxon>
        <taxon>Citrifermentans</taxon>
    </lineage>
</organism>
<reference evidence="2 3" key="1">
    <citation type="submission" date="2020-06" db="EMBL/GenBank/DDBJ databases">
        <title>Interaction of electrochemicaly active bacteria, Geobacter bremensis R4 on different carbon anode.</title>
        <authorList>
            <person name="Meng L."/>
            <person name="Yoshida N."/>
        </authorList>
    </citation>
    <scope>NUCLEOTIDE SEQUENCE [LARGE SCALE GENOMIC DNA]</scope>
    <source>
        <strain evidence="2 3">R4</strain>
    </source>
</reference>